<sequence>MTRILAALATAVAVPLLVAAPAGADPEDLLPYCSGDQTPIDTHCRPMAQQEVTHGSGLDPDLPGGLTPATRLSWAAS</sequence>
<evidence type="ECO:0000256" key="1">
    <source>
        <dbReference type="SAM" id="MobiDB-lite"/>
    </source>
</evidence>
<evidence type="ECO:0000313" key="3">
    <source>
        <dbReference type="EMBL" id="KAB7753540.1"/>
    </source>
</evidence>
<feature type="compositionally biased region" description="Low complexity" evidence="1">
    <location>
        <begin position="57"/>
        <end position="66"/>
    </location>
</feature>
<dbReference type="GeneID" id="74301286"/>
<reference evidence="3 4" key="1">
    <citation type="submission" date="2012-10" db="EMBL/GenBank/DDBJ databases">
        <title>The draft sequence of the Mycobacterium pheli genome.</title>
        <authorList>
            <person name="Pettersson B.M.F."/>
            <person name="Das S."/>
            <person name="Dasgupta S."/>
            <person name="Bhattacharya A."/>
            <person name="Kirsebom L.A."/>
        </authorList>
    </citation>
    <scope>NUCLEOTIDE SEQUENCE [LARGE SCALE GENOMIC DNA]</scope>
    <source>
        <strain evidence="3 4">CCUG 21000</strain>
    </source>
</reference>
<feature type="signal peptide" evidence="2">
    <location>
        <begin position="1"/>
        <end position="24"/>
    </location>
</feature>
<proteinExistence type="predicted"/>
<evidence type="ECO:0000256" key="2">
    <source>
        <dbReference type="SAM" id="SignalP"/>
    </source>
</evidence>
<keyword evidence="2" id="KW-0732">Signal</keyword>
<name>A0A5N5UZ90_MYCPH</name>
<feature type="chain" id="PRO_5024454545" evidence="2">
    <location>
        <begin position="25"/>
        <end position="77"/>
    </location>
</feature>
<dbReference type="Proteomes" id="UP000325690">
    <property type="component" value="Unassembled WGS sequence"/>
</dbReference>
<evidence type="ECO:0000313" key="4">
    <source>
        <dbReference type="Proteomes" id="UP000325690"/>
    </source>
</evidence>
<comment type="caution">
    <text evidence="3">The sequence shown here is derived from an EMBL/GenBank/DDBJ whole genome shotgun (WGS) entry which is preliminary data.</text>
</comment>
<protein>
    <submittedName>
        <fullName evidence="3">Uncharacterized protein</fullName>
    </submittedName>
</protein>
<gene>
    <name evidence="3" type="ORF">MPHL21000_20150</name>
</gene>
<feature type="region of interest" description="Disordered" evidence="1">
    <location>
        <begin position="50"/>
        <end position="77"/>
    </location>
</feature>
<dbReference type="AlphaFoldDB" id="A0A5N5UZ90"/>
<dbReference type="RefSeq" id="WP_181881953.1">
    <property type="nucleotide sequence ID" value="NZ_ANBO01000034.1"/>
</dbReference>
<organism evidence="3 4">
    <name type="scientific">Mycolicibacterium phlei DSM 43239 = CCUG 21000</name>
    <dbReference type="NCBI Taxonomy" id="1226750"/>
    <lineage>
        <taxon>Bacteria</taxon>
        <taxon>Bacillati</taxon>
        <taxon>Actinomycetota</taxon>
        <taxon>Actinomycetes</taxon>
        <taxon>Mycobacteriales</taxon>
        <taxon>Mycobacteriaceae</taxon>
        <taxon>Mycolicibacterium</taxon>
    </lineage>
</organism>
<accession>A0A5N5UZ90</accession>
<keyword evidence="4" id="KW-1185">Reference proteome</keyword>
<dbReference type="EMBL" id="ANBP01000034">
    <property type="protein sequence ID" value="KAB7753540.1"/>
    <property type="molecule type" value="Genomic_DNA"/>
</dbReference>